<sequence length="312" mass="34081">MIYTCTLNPSIDYVASVENFKEGELNRTTSTHIYPGGKGINVSRVLKRLGIKSTALGYTGGFTGAFVKDFLTDEDILHDFIDVTEVTRINVKLKAQQETEINGQGPSITNENQVSLFQKIDVMSEGDILVLAGSIPPSISDDFYAQITDKCTQKGIKAVIDTSGEALRKTFKHKPFLIKPNHHELGDLFQATIVDKEDAIFYGKKLLEEGVQHVIVSMAGEGAILISKDHVLLANVPVGSVKNSVGAGDSVVAGFLSQIIQDRELITAFQYGVASGSATAFSEDLCTKEQVEILRKQIHIEELSANFEEELK</sequence>
<dbReference type="PANTHER" id="PTHR46566:SF1">
    <property type="entry name" value="1-PHOSPHOFRUCTOKINASE"/>
    <property type="match status" value="1"/>
</dbReference>
<evidence type="ECO:0000256" key="2">
    <source>
        <dbReference type="ARBA" id="ARBA00022679"/>
    </source>
</evidence>
<feature type="domain" description="Carbohydrate kinase PfkB" evidence="9">
    <location>
        <begin position="11"/>
        <end position="284"/>
    </location>
</feature>
<comment type="function">
    <text evidence="8">Catalyzes the ATP-dependent phosphorylation of fructose-l-phosphate to fructose-l,6-bisphosphate.</text>
</comment>
<evidence type="ECO:0000256" key="5">
    <source>
        <dbReference type="ARBA" id="ARBA00022840"/>
    </source>
</evidence>
<dbReference type="InterPro" id="IPR017583">
    <property type="entry name" value="Tagatose/fructose_Pkinase"/>
</dbReference>
<evidence type="ECO:0000259" key="9">
    <source>
        <dbReference type="Pfam" id="PF00294"/>
    </source>
</evidence>
<comment type="catalytic activity">
    <reaction evidence="7">
        <text>D-tagatofuranose 6-phosphate + ATP = D-tagatofuranose 1,6-bisphosphate + ADP + H(+)</text>
        <dbReference type="Rhea" id="RHEA:12420"/>
        <dbReference type="ChEBI" id="CHEBI:15378"/>
        <dbReference type="ChEBI" id="CHEBI:30616"/>
        <dbReference type="ChEBI" id="CHEBI:58694"/>
        <dbReference type="ChEBI" id="CHEBI:58695"/>
        <dbReference type="ChEBI" id="CHEBI:456216"/>
        <dbReference type="EC" id="2.7.1.144"/>
    </reaction>
</comment>
<dbReference type="OrthoDB" id="9801219at2"/>
<dbReference type="InterPro" id="IPR029056">
    <property type="entry name" value="Ribokinase-like"/>
</dbReference>
<dbReference type="PIRSF" id="PIRSF000535">
    <property type="entry name" value="1PFK/6PFK/LacC"/>
    <property type="match status" value="1"/>
</dbReference>
<keyword evidence="5 7" id="KW-0067">ATP-binding</keyword>
<evidence type="ECO:0000256" key="7">
    <source>
        <dbReference type="PIRNR" id="PIRNR000535"/>
    </source>
</evidence>
<dbReference type="NCBIfam" id="TIGR03828">
    <property type="entry name" value="pfkB"/>
    <property type="match status" value="1"/>
</dbReference>
<dbReference type="GO" id="GO:0044281">
    <property type="term" value="P:small molecule metabolic process"/>
    <property type="evidence" value="ECO:0007669"/>
    <property type="project" value="UniProtKB-ARBA"/>
</dbReference>
<dbReference type="NCBIfam" id="TIGR03168">
    <property type="entry name" value="1-PFK"/>
    <property type="match status" value="1"/>
</dbReference>
<dbReference type="GO" id="GO:0008662">
    <property type="term" value="F:1-phosphofructokinase activity"/>
    <property type="evidence" value="ECO:0007669"/>
    <property type="project" value="UniProtKB-UniRule"/>
</dbReference>
<dbReference type="GO" id="GO:0005988">
    <property type="term" value="P:lactose metabolic process"/>
    <property type="evidence" value="ECO:0007669"/>
    <property type="project" value="UniProtKB-KW"/>
</dbReference>
<evidence type="ECO:0000256" key="1">
    <source>
        <dbReference type="ARBA" id="ARBA00005380"/>
    </source>
</evidence>
<evidence type="ECO:0000313" key="11">
    <source>
        <dbReference type="Proteomes" id="UP000076567"/>
    </source>
</evidence>
<evidence type="ECO:0000256" key="4">
    <source>
        <dbReference type="ARBA" id="ARBA00022777"/>
    </source>
</evidence>
<keyword evidence="3 7" id="KW-0547">Nucleotide-binding</keyword>
<dbReference type="Proteomes" id="UP000076567">
    <property type="component" value="Unassembled WGS sequence"/>
</dbReference>
<dbReference type="InterPro" id="IPR011611">
    <property type="entry name" value="PfkB_dom"/>
</dbReference>
<dbReference type="InterPro" id="IPR002173">
    <property type="entry name" value="Carboh/pur_kinase_PfkB_CS"/>
</dbReference>
<dbReference type="RefSeq" id="WP_066243236.1">
    <property type="nucleotide sequence ID" value="NZ_LRFC01000034.1"/>
</dbReference>
<dbReference type="UniPathway" id="UPA00704">
    <property type="reaction ID" value="UER00715"/>
</dbReference>
<keyword evidence="11" id="KW-1185">Reference proteome</keyword>
<accession>A0A163QCK9</accession>
<dbReference type="InterPro" id="IPR022463">
    <property type="entry name" value="1-PFruKinase"/>
</dbReference>
<dbReference type="Gene3D" id="3.40.1190.20">
    <property type="match status" value="1"/>
</dbReference>
<protein>
    <recommendedName>
        <fullName evidence="7">Tagatose-6-phosphate kinase</fullName>
        <ecNumber evidence="7">2.7.1.144</ecNumber>
    </recommendedName>
</protein>
<evidence type="ECO:0000313" key="10">
    <source>
        <dbReference type="EMBL" id="KZE64910.1"/>
    </source>
</evidence>
<dbReference type="FunFam" id="3.40.1190.20:FF:000001">
    <property type="entry name" value="Phosphofructokinase"/>
    <property type="match status" value="1"/>
</dbReference>
<dbReference type="GO" id="GO:0016052">
    <property type="term" value="P:carbohydrate catabolic process"/>
    <property type="evidence" value="ECO:0007669"/>
    <property type="project" value="UniProtKB-ARBA"/>
</dbReference>
<comment type="similarity">
    <text evidence="1">Belongs to the carbohydrate kinase pfkB family.</text>
</comment>
<keyword evidence="4 8" id="KW-0418">Kinase</keyword>
<dbReference type="AlphaFoldDB" id="A0A163QCK9"/>
<gene>
    <name evidence="10" type="ORF">AWM68_09690</name>
</gene>
<dbReference type="PROSITE" id="PS00584">
    <property type="entry name" value="PFKB_KINASES_2"/>
    <property type="match status" value="1"/>
</dbReference>
<dbReference type="GO" id="GO:2001059">
    <property type="term" value="P:D-tagatose 6-phosphate catabolic process"/>
    <property type="evidence" value="ECO:0007669"/>
    <property type="project" value="UniProtKB-UniPathway"/>
</dbReference>
<comment type="similarity">
    <text evidence="7">Belongs to the carbohydrate kinase PfkB family. LacC subfamily.</text>
</comment>
<dbReference type="CDD" id="cd01164">
    <property type="entry name" value="FruK_PfkB_like"/>
    <property type="match status" value="1"/>
</dbReference>
<organism evidence="10 11">
    <name type="scientific">Fictibacillus phosphorivorans</name>
    <dbReference type="NCBI Taxonomy" id="1221500"/>
    <lineage>
        <taxon>Bacteria</taxon>
        <taxon>Bacillati</taxon>
        <taxon>Bacillota</taxon>
        <taxon>Bacilli</taxon>
        <taxon>Bacillales</taxon>
        <taxon>Fictibacillaceae</taxon>
        <taxon>Fictibacillus</taxon>
    </lineage>
</organism>
<dbReference type="EC" id="2.7.1.144" evidence="7"/>
<comment type="catalytic activity">
    <reaction evidence="6 8">
        <text>beta-D-fructose 1-phosphate + ATP = beta-D-fructose 1,6-bisphosphate + ADP + H(+)</text>
        <dbReference type="Rhea" id="RHEA:14213"/>
        <dbReference type="ChEBI" id="CHEBI:15378"/>
        <dbReference type="ChEBI" id="CHEBI:30616"/>
        <dbReference type="ChEBI" id="CHEBI:32966"/>
        <dbReference type="ChEBI" id="CHEBI:138881"/>
        <dbReference type="ChEBI" id="CHEBI:456216"/>
        <dbReference type="EC" id="2.7.1.56"/>
    </reaction>
</comment>
<comment type="caution">
    <text evidence="10">The sequence shown here is derived from an EMBL/GenBank/DDBJ whole genome shotgun (WGS) entry which is preliminary data.</text>
</comment>
<dbReference type="SUPFAM" id="SSF53613">
    <property type="entry name" value="Ribokinase-like"/>
    <property type="match status" value="1"/>
</dbReference>
<dbReference type="PANTHER" id="PTHR46566">
    <property type="entry name" value="1-PHOSPHOFRUCTOKINASE-RELATED"/>
    <property type="match status" value="1"/>
</dbReference>
<evidence type="ECO:0000256" key="8">
    <source>
        <dbReference type="RuleBase" id="RU369061"/>
    </source>
</evidence>
<proteinExistence type="inferred from homology"/>
<dbReference type="GO" id="GO:0005524">
    <property type="term" value="F:ATP binding"/>
    <property type="evidence" value="ECO:0007669"/>
    <property type="project" value="UniProtKB-UniRule"/>
</dbReference>
<evidence type="ECO:0000256" key="6">
    <source>
        <dbReference type="ARBA" id="ARBA00047745"/>
    </source>
</evidence>
<comment type="pathway">
    <text evidence="7">Carbohydrate metabolism; D-tagatose 6-phosphate degradation; D-glyceraldehyde 3-phosphate and glycerone phosphate from D-tagatose 6-phosphate: step 1/2.</text>
</comment>
<reference evidence="11" key="1">
    <citation type="submission" date="2016-01" db="EMBL/GenBank/DDBJ databases">
        <title>Draft genome of Chromobacterium sp. F49.</title>
        <authorList>
            <person name="Hong K.W."/>
        </authorList>
    </citation>
    <scope>NUCLEOTIDE SEQUENCE [LARGE SCALE GENOMIC DNA]</scope>
    <source>
        <strain evidence="11">P7IIIA</strain>
    </source>
</reference>
<name>A0A163QCK9_9BACL</name>
<dbReference type="EMBL" id="LRFC01000034">
    <property type="protein sequence ID" value="KZE64910.1"/>
    <property type="molecule type" value="Genomic_DNA"/>
</dbReference>
<dbReference type="GO" id="GO:0005829">
    <property type="term" value="C:cytosol"/>
    <property type="evidence" value="ECO:0007669"/>
    <property type="project" value="TreeGrafter"/>
</dbReference>
<keyword evidence="2 7" id="KW-0808">Transferase</keyword>
<dbReference type="GO" id="GO:0009024">
    <property type="term" value="F:tagatose-6-phosphate kinase activity"/>
    <property type="evidence" value="ECO:0007669"/>
    <property type="project" value="UniProtKB-EC"/>
</dbReference>
<dbReference type="PROSITE" id="PS00583">
    <property type="entry name" value="PFKB_KINASES_1"/>
    <property type="match status" value="1"/>
</dbReference>
<dbReference type="Pfam" id="PF00294">
    <property type="entry name" value="PfkB"/>
    <property type="match status" value="1"/>
</dbReference>
<evidence type="ECO:0000256" key="3">
    <source>
        <dbReference type="ARBA" id="ARBA00022741"/>
    </source>
</evidence>
<keyword evidence="7" id="KW-0423">Lactose metabolism</keyword>